<organism evidence="2 3">
    <name type="scientific">Zizania palustris</name>
    <name type="common">Northern wild rice</name>
    <dbReference type="NCBI Taxonomy" id="103762"/>
    <lineage>
        <taxon>Eukaryota</taxon>
        <taxon>Viridiplantae</taxon>
        <taxon>Streptophyta</taxon>
        <taxon>Embryophyta</taxon>
        <taxon>Tracheophyta</taxon>
        <taxon>Spermatophyta</taxon>
        <taxon>Magnoliopsida</taxon>
        <taxon>Liliopsida</taxon>
        <taxon>Poales</taxon>
        <taxon>Poaceae</taxon>
        <taxon>BOP clade</taxon>
        <taxon>Oryzoideae</taxon>
        <taxon>Oryzeae</taxon>
        <taxon>Zizaniinae</taxon>
        <taxon>Zizania</taxon>
    </lineage>
</organism>
<reference evidence="2" key="2">
    <citation type="submission" date="2021-02" db="EMBL/GenBank/DDBJ databases">
        <authorList>
            <person name="Kimball J.A."/>
            <person name="Haas M.W."/>
            <person name="Macchietto M."/>
            <person name="Kono T."/>
            <person name="Duquette J."/>
            <person name="Shao M."/>
        </authorList>
    </citation>
    <scope>NUCLEOTIDE SEQUENCE</scope>
    <source>
        <tissue evidence="2">Fresh leaf tissue</tissue>
    </source>
</reference>
<evidence type="ECO:0000256" key="1">
    <source>
        <dbReference type="SAM" id="MobiDB-lite"/>
    </source>
</evidence>
<dbReference type="PANTHER" id="PTHR35119">
    <property type="entry name" value="PROTEIN POLYCHOME"/>
    <property type="match status" value="1"/>
</dbReference>
<dbReference type="InterPro" id="IPR034590">
    <property type="entry name" value="POLYCHOME/GIG1"/>
</dbReference>
<feature type="compositionally biased region" description="Basic and acidic residues" evidence="1">
    <location>
        <begin position="9"/>
        <end position="23"/>
    </location>
</feature>
<name>A0A8J5VNA9_ZIZPA</name>
<gene>
    <name evidence="2" type="ORF">GUJ93_ZPchr0004g39139</name>
</gene>
<comment type="caution">
    <text evidence="2">The sequence shown here is derived from an EMBL/GenBank/DDBJ whole genome shotgun (WGS) entry which is preliminary data.</text>
</comment>
<dbReference type="EMBL" id="JAAALK010000285">
    <property type="protein sequence ID" value="KAG8064816.1"/>
    <property type="molecule type" value="Genomic_DNA"/>
</dbReference>
<accession>A0A8J5VNA9</accession>
<protein>
    <submittedName>
        <fullName evidence="2">Uncharacterized protein</fullName>
    </submittedName>
</protein>
<dbReference type="GO" id="GO:0051783">
    <property type="term" value="P:regulation of nuclear division"/>
    <property type="evidence" value="ECO:0007669"/>
    <property type="project" value="InterPro"/>
</dbReference>
<dbReference type="PANTHER" id="PTHR35119:SF12">
    <property type="entry name" value="OS04G0472700 PROTEIN"/>
    <property type="match status" value="1"/>
</dbReference>
<dbReference type="GO" id="GO:0005634">
    <property type="term" value="C:nucleus"/>
    <property type="evidence" value="ECO:0007669"/>
    <property type="project" value="InterPro"/>
</dbReference>
<dbReference type="Proteomes" id="UP000729402">
    <property type="component" value="Unassembled WGS sequence"/>
</dbReference>
<feature type="region of interest" description="Disordered" evidence="1">
    <location>
        <begin position="50"/>
        <end position="80"/>
    </location>
</feature>
<dbReference type="AlphaFoldDB" id="A0A8J5VNA9"/>
<evidence type="ECO:0000313" key="2">
    <source>
        <dbReference type="EMBL" id="KAG8064816.1"/>
    </source>
</evidence>
<dbReference type="OrthoDB" id="1916775at2759"/>
<evidence type="ECO:0000313" key="3">
    <source>
        <dbReference type="Proteomes" id="UP000729402"/>
    </source>
</evidence>
<feature type="region of interest" description="Disordered" evidence="1">
    <location>
        <begin position="1"/>
        <end position="23"/>
    </location>
</feature>
<reference evidence="2" key="1">
    <citation type="journal article" date="2021" name="bioRxiv">
        <title>Whole Genome Assembly and Annotation of Northern Wild Rice, Zizania palustris L., Supports a Whole Genome Duplication in the Zizania Genus.</title>
        <authorList>
            <person name="Haas M."/>
            <person name="Kono T."/>
            <person name="Macchietto M."/>
            <person name="Millas R."/>
            <person name="McGilp L."/>
            <person name="Shao M."/>
            <person name="Duquette J."/>
            <person name="Hirsch C.N."/>
            <person name="Kimball J."/>
        </authorList>
    </citation>
    <scope>NUCLEOTIDE SEQUENCE</scope>
    <source>
        <tissue evidence="2">Fresh leaf tissue</tissue>
    </source>
</reference>
<proteinExistence type="predicted"/>
<keyword evidence="3" id="KW-1185">Reference proteome</keyword>
<sequence>MANFGNTDKNQREPKYSKMHDLRDGKRTALGDLSGGGFFIRRVASPGSLAVRGARKTHPRRFISPSNNKENVPPAVRATTPKRISPLPDWYPRTPLHDITAIVKAIERRRLRIAACQQQSQRPEQEVPHCPKVQDSLGAFPGSSSTQIVASPASRLAKGNLKIFSSTSETSLLTPSNSEPIDPAFLDLRKKLSSSIEQIEKMVRRNLKRTPRAVAQPSKRAIQRCTLMSMR</sequence>